<keyword evidence="9" id="KW-1185">Reference proteome</keyword>
<dbReference type="InterPro" id="IPR029056">
    <property type="entry name" value="Ribokinase-like"/>
</dbReference>
<comment type="catalytic activity">
    <reaction evidence="6">
        <text>D-tagatofuranose 6-phosphate + ATP = D-tagatofuranose 1,6-bisphosphate + ADP + H(+)</text>
        <dbReference type="Rhea" id="RHEA:12420"/>
        <dbReference type="ChEBI" id="CHEBI:15378"/>
        <dbReference type="ChEBI" id="CHEBI:30616"/>
        <dbReference type="ChEBI" id="CHEBI:58694"/>
        <dbReference type="ChEBI" id="CHEBI:58695"/>
        <dbReference type="ChEBI" id="CHEBI:456216"/>
        <dbReference type="EC" id="2.7.1.144"/>
    </reaction>
</comment>
<evidence type="ECO:0000256" key="1">
    <source>
        <dbReference type="ARBA" id="ARBA00005380"/>
    </source>
</evidence>
<accession>A0A4P5P9A7</accession>
<dbReference type="SUPFAM" id="SSF53613">
    <property type="entry name" value="Ribokinase-like"/>
    <property type="match status" value="1"/>
</dbReference>
<evidence type="ECO:0000256" key="5">
    <source>
        <dbReference type="ARBA" id="ARBA00022840"/>
    </source>
</evidence>
<dbReference type="PIRSF" id="PIRSF000535">
    <property type="entry name" value="1PFK/6PFK/LacC"/>
    <property type="match status" value="1"/>
</dbReference>
<keyword evidence="5 6" id="KW-0067">ATP-binding</keyword>
<dbReference type="Gene3D" id="3.40.1190.20">
    <property type="match status" value="1"/>
</dbReference>
<dbReference type="EMBL" id="BJCC01000004">
    <property type="protein sequence ID" value="GCF92548.1"/>
    <property type="molecule type" value="Genomic_DNA"/>
</dbReference>
<organism evidence="8 9">
    <name type="scientific">Enterococcus florum</name>
    <dbReference type="NCBI Taxonomy" id="2480627"/>
    <lineage>
        <taxon>Bacteria</taxon>
        <taxon>Bacillati</taxon>
        <taxon>Bacillota</taxon>
        <taxon>Bacilli</taxon>
        <taxon>Lactobacillales</taxon>
        <taxon>Enterococcaceae</taxon>
        <taxon>Enterococcus</taxon>
    </lineage>
</organism>
<evidence type="ECO:0000313" key="9">
    <source>
        <dbReference type="Proteomes" id="UP000290567"/>
    </source>
</evidence>
<dbReference type="Proteomes" id="UP000290567">
    <property type="component" value="Unassembled WGS sequence"/>
</dbReference>
<dbReference type="InterPro" id="IPR017583">
    <property type="entry name" value="Tagatose/fructose_Pkinase"/>
</dbReference>
<dbReference type="Pfam" id="PF00294">
    <property type="entry name" value="PfkB"/>
    <property type="match status" value="1"/>
</dbReference>
<comment type="pathway">
    <text evidence="6">Carbohydrate metabolism; D-tagatose 6-phosphate degradation; D-glyceraldehyde 3-phosphate and glycerone phosphate from D-tagatose 6-phosphate: step 1/2.</text>
</comment>
<keyword evidence="2 6" id="KW-0808">Transferase</keyword>
<dbReference type="GO" id="GO:2001059">
    <property type="term" value="P:D-tagatose 6-phosphate catabolic process"/>
    <property type="evidence" value="ECO:0007669"/>
    <property type="project" value="UniProtKB-UniPathway"/>
</dbReference>
<dbReference type="InterPro" id="IPR011611">
    <property type="entry name" value="PfkB_dom"/>
</dbReference>
<dbReference type="UniPathway" id="UPA00704">
    <property type="reaction ID" value="UER00715"/>
</dbReference>
<keyword evidence="4 8" id="KW-0418">Kinase</keyword>
<evidence type="ECO:0000313" key="8">
    <source>
        <dbReference type="EMBL" id="GCF92548.1"/>
    </source>
</evidence>
<proteinExistence type="inferred from homology"/>
<dbReference type="PANTHER" id="PTHR46566:SF2">
    <property type="entry name" value="ATP-DEPENDENT 6-PHOSPHOFRUCTOKINASE ISOZYME 2"/>
    <property type="match status" value="1"/>
</dbReference>
<dbReference type="OrthoDB" id="9801219at2"/>
<keyword evidence="3 6" id="KW-0547">Nucleotide-binding</keyword>
<comment type="caution">
    <text evidence="8">The sequence shown here is derived from an EMBL/GenBank/DDBJ whole genome shotgun (WGS) entry which is preliminary data.</text>
</comment>
<dbReference type="GO" id="GO:0005524">
    <property type="term" value="F:ATP binding"/>
    <property type="evidence" value="ECO:0007669"/>
    <property type="project" value="UniProtKB-KW"/>
</dbReference>
<name>A0A4P5P9A7_9ENTE</name>
<comment type="similarity">
    <text evidence="1">Belongs to the carbohydrate kinase pfkB family.</text>
</comment>
<dbReference type="AlphaFoldDB" id="A0A4P5P9A7"/>
<keyword evidence="6" id="KW-0423">Lactose metabolism</keyword>
<dbReference type="GO" id="GO:0005988">
    <property type="term" value="P:lactose metabolic process"/>
    <property type="evidence" value="ECO:0007669"/>
    <property type="project" value="UniProtKB-KW"/>
</dbReference>
<evidence type="ECO:0000256" key="4">
    <source>
        <dbReference type="ARBA" id="ARBA00022777"/>
    </source>
</evidence>
<feature type="domain" description="Carbohydrate kinase PfkB" evidence="7">
    <location>
        <begin position="16"/>
        <end position="264"/>
    </location>
</feature>
<evidence type="ECO:0000259" key="7">
    <source>
        <dbReference type="Pfam" id="PF00294"/>
    </source>
</evidence>
<dbReference type="GO" id="GO:0009024">
    <property type="term" value="F:tagatose-6-phosphate kinase activity"/>
    <property type="evidence" value="ECO:0007669"/>
    <property type="project" value="UniProtKB-EC"/>
</dbReference>
<gene>
    <name evidence="8" type="ORF">NRIC_04390</name>
</gene>
<comment type="similarity">
    <text evidence="6">Belongs to the carbohydrate kinase PfkB family. LacC subfamily.</text>
</comment>
<sequence>MIHLICPNPAIDRTLLIDGFVKEKPNRPYELKEFAGGKGFNVAYAIGFESPDVDFCVHTIAGGRNGELLIELANANKTKVELTRIDKNTRVCNIIMDTHLGDTYPIYENSFDLNPMLLEEFTENLKKKIHKKDVVVFSGSLMKGMPAEYIADFIKGFRDEDVNVFVDTSSQALVHAYEAKPYAIKINDEEILDLFPDLTLDTIESYVELLKSERTTDIPVFIITLGAKGIIAKMEDQIFHIQAKQVQAKNPIACGDFFLGGLVKYNCLQSDALTTLKKAISYSTANVLSWYPELNQKDIDAIYHSLEVQKYK</sequence>
<dbReference type="PANTHER" id="PTHR46566">
    <property type="entry name" value="1-PHOSPHOFRUCTOKINASE-RELATED"/>
    <property type="match status" value="1"/>
</dbReference>
<evidence type="ECO:0000256" key="2">
    <source>
        <dbReference type="ARBA" id="ARBA00022679"/>
    </source>
</evidence>
<dbReference type="RefSeq" id="WP_146621054.1">
    <property type="nucleotide sequence ID" value="NZ_BJCC01000004.1"/>
</dbReference>
<reference evidence="9" key="1">
    <citation type="submission" date="2019-02" db="EMBL/GenBank/DDBJ databases">
        <title>Draft genome sequence of Enterococcus sp. Gos25-1.</title>
        <authorList>
            <person name="Tanaka N."/>
            <person name="Shiwa Y."/>
            <person name="Fujita N."/>
        </authorList>
    </citation>
    <scope>NUCLEOTIDE SEQUENCE [LARGE SCALE GENOMIC DNA]</scope>
    <source>
        <strain evidence="9">Gos25-1</strain>
    </source>
</reference>
<evidence type="ECO:0000256" key="6">
    <source>
        <dbReference type="PIRNR" id="PIRNR000535"/>
    </source>
</evidence>
<evidence type="ECO:0000256" key="3">
    <source>
        <dbReference type="ARBA" id="ARBA00022741"/>
    </source>
</evidence>
<dbReference type="EC" id="2.7.1.144" evidence="6"/>
<protein>
    <recommendedName>
        <fullName evidence="6">Tagatose-6-phosphate kinase</fullName>
        <ecNumber evidence="6">2.7.1.144</ecNumber>
    </recommendedName>
</protein>